<dbReference type="SUPFAM" id="SSF56281">
    <property type="entry name" value="Metallo-hydrolase/oxidoreductase"/>
    <property type="match status" value="1"/>
</dbReference>
<evidence type="ECO:0000313" key="6">
    <source>
        <dbReference type="EMBL" id="OIR01474.1"/>
    </source>
</evidence>
<dbReference type="PANTHER" id="PTHR46233:SF3">
    <property type="entry name" value="HYDROXYACYLGLUTATHIONE HYDROLASE GLOC"/>
    <property type="match status" value="1"/>
</dbReference>
<dbReference type="EMBL" id="MLJW01000083">
    <property type="protein sequence ID" value="OIR01474.1"/>
    <property type="molecule type" value="Genomic_DNA"/>
</dbReference>
<sequence>MALIPLEDNFADIISKAQRGRKLTDERLAQVAAIEMEDLLAVKGGKPIVPVIRRVARHLRLNPDALEVVALNGWYPKVPVFPRGFAMFNTRMEDMTVNSYLVWDPRSKQALAFDTGADATEMIEVVRQEKLSVRAILLTHTHEDHVADIDKLSAATGAEVFSHENEPLPGRRTFKDNAHFHAGEIAAKALLTSGHSPGLTTFFVTGLSWPLAVVGDALFAASMGGSAEHFEEQYRNNHSKIFTLPRDTVIAPGHGPLTTLAQEKEHNPFFA</sequence>
<accession>A0A1J5S032</accession>
<evidence type="ECO:0000256" key="1">
    <source>
        <dbReference type="ARBA" id="ARBA00001947"/>
    </source>
</evidence>
<evidence type="ECO:0000259" key="5">
    <source>
        <dbReference type="SMART" id="SM00849"/>
    </source>
</evidence>
<dbReference type="EC" id="3.-.-.-" evidence="6"/>
<keyword evidence="3 6" id="KW-0378">Hydrolase</keyword>
<protein>
    <submittedName>
        <fullName evidence="6">Putative metallo-hydrolase</fullName>
        <ecNumber evidence="6">3.-.-.-</ecNumber>
    </submittedName>
</protein>
<evidence type="ECO:0000256" key="3">
    <source>
        <dbReference type="ARBA" id="ARBA00022801"/>
    </source>
</evidence>
<dbReference type="InterPro" id="IPR001279">
    <property type="entry name" value="Metallo-B-lactamas"/>
</dbReference>
<feature type="domain" description="Metallo-beta-lactamase" evidence="5">
    <location>
        <begin position="96"/>
        <end position="254"/>
    </location>
</feature>
<evidence type="ECO:0000256" key="2">
    <source>
        <dbReference type="ARBA" id="ARBA00022723"/>
    </source>
</evidence>
<proteinExistence type="predicted"/>
<organism evidence="6">
    <name type="scientific">mine drainage metagenome</name>
    <dbReference type="NCBI Taxonomy" id="410659"/>
    <lineage>
        <taxon>unclassified sequences</taxon>
        <taxon>metagenomes</taxon>
        <taxon>ecological metagenomes</taxon>
    </lineage>
</organism>
<keyword evidence="4" id="KW-0862">Zinc</keyword>
<name>A0A1J5S032_9ZZZZ</name>
<dbReference type="Gene3D" id="3.60.15.10">
    <property type="entry name" value="Ribonuclease Z/Hydroxyacylglutathione hydrolase-like"/>
    <property type="match status" value="1"/>
</dbReference>
<evidence type="ECO:0000256" key="4">
    <source>
        <dbReference type="ARBA" id="ARBA00022833"/>
    </source>
</evidence>
<dbReference type="InterPro" id="IPR051453">
    <property type="entry name" value="MBL_Glyoxalase_II"/>
</dbReference>
<comment type="cofactor">
    <cofactor evidence="1">
        <name>Zn(2+)</name>
        <dbReference type="ChEBI" id="CHEBI:29105"/>
    </cofactor>
</comment>
<gene>
    <name evidence="6" type="ORF">GALL_163750</name>
</gene>
<dbReference type="AlphaFoldDB" id="A0A1J5S032"/>
<keyword evidence="2" id="KW-0479">Metal-binding</keyword>
<reference evidence="6" key="1">
    <citation type="submission" date="2016-10" db="EMBL/GenBank/DDBJ databases">
        <title>Sequence of Gallionella enrichment culture.</title>
        <authorList>
            <person name="Poehlein A."/>
            <person name="Muehling M."/>
            <person name="Daniel R."/>
        </authorList>
    </citation>
    <scope>NUCLEOTIDE SEQUENCE</scope>
</reference>
<dbReference type="InterPro" id="IPR036866">
    <property type="entry name" value="RibonucZ/Hydroxyglut_hydro"/>
</dbReference>
<dbReference type="Pfam" id="PF00753">
    <property type="entry name" value="Lactamase_B"/>
    <property type="match status" value="1"/>
</dbReference>
<comment type="caution">
    <text evidence="6">The sequence shown here is derived from an EMBL/GenBank/DDBJ whole genome shotgun (WGS) entry which is preliminary data.</text>
</comment>
<dbReference type="PANTHER" id="PTHR46233">
    <property type="entry name" value="HYDROXYACYLGLUTATHIONE HYDROLASE GLOC"/>
    <property type="match status" value="1"/>
</dbReference>
<dbReference type="GO" id="GO:0016787">
    <property type="term" value="F:hydrolase activity"/>
    <property type="evidence" value="ECO:0007669"/>
    <property type="project" value="UniProtKB-KW"/>
</dbReference>
<dbReference type="SMART" id="SM00849">
    <property type="entry name" value="Lactamase_B"/>
    <property type="match status" value="1"/>
</dbReference>
<dbReference type="GO" id="GO:0046872">
    <property type="term" value="F:metal ion binding"/>
    <property type="evidence" value="ECO:0007669"/>
    <property type="project" value="UniProtKB-KW"/>
</dbReference>